<dbReference type="PIRSF" id="PIRSF006421">
    <property type="entry name" value="UCP006421"/>
    <property type="match status" value="1"/>
</dbReference>
<evidence type="ECO:0000313" key="2">
    <source>
        <dbReference type="Proteomes" id="UP000001968"/>
    </source>
</evidence>
<dbReference type="OrthoDB" id="9787842at2"/>
<dbReference type="Proteomes" id="UP000001968">
    <property type="component" value="Chromosome"/>
</dbReference>
<dbReference type="KEGG" id="swo:Swol_1439"/>
<proteinExistence type="predicted"/>
<dbReference type="STRING" id="335541.Swol_1439"/>
<name>Q0AX08_SYNWW</name>
<dbReference type="HOGENOM" id="CLU_074757_1_0_9"/>
<reference evidence="2" key="1">
    <citation type="journal article" date="2010" name="Environ. Microbiol.">
        <title>The genome of Syntrophomonas wolfei: new insights into syntrophic metabolism and biohydrogen production.</title>
        <authorList>
            <person name="Sieber J.R."/>
            <person name="Sims D.R."/>
            <person name="Han C."/>
            <person name="Kim E."/>
            <person name="Lykidis A."/>
            <person name="Lapidus A.L."/>
            <person name="McDonnald E."/>
            <person name="Rohlin L."/>
            <person name="Culley D.E."/>
            <person name="Gunsalus R."/>
            <person name="McInerney M.J."/>
        </authorList>
    </citation>
    <scope>NUCLEOTIDE SEQUENCE [LARGE SCALE GENOMIC DNA]</scope>
    <source>
        <strain evidence="2">DSM 2245B / Goettingen</strain>
    </source>
</reference>
<dbReference type="EMBL" id="CP000448">
    <property type="protein sequence ID" value="ABI68746.1"/>
    <property type="molecule type" value="Genomic_DNA"/>
</dbReference>
<dbReference type="Gene3D" id="3.10.520.10">
    <property type="entry name" value="ApbE-like domains"/>
    <property type="match status" value="1"/>
</dbReference>
<dbReference type="SUPFAM" id="SSF143631">
    <property type="entry name" value="ApbE-like"/>
    <property type="match status" value="1"/>
</dbReference>
<dbReference type="InterPro" id="IPR007183">
    <property type="entry name" value="UPF0280"/>
</dbReference>
<dbReference type="RefSeq" id="WP_011640845.1">
    <property type="nucleotide sequence ID" value="NC_008346.1"/>
</dbReference>
<organism evidence="1 2">
    <name type="scientific">Syntrophomonas wolfei subsp. wolfei (strain DSM 2245B / Goettingen)</name>
    <dbReference type="NCBI Taxonomy" id="335541"/>
    <lineage>
        <taxon>Bacteria</taxon>
        <taxon>Bacillati</taxon>
        <taxon>Bacillota</taxon>
        <taxon>Clostridia</taxon>
        <taxon>Eubacteriales</taxon>
        <taxon>Syntrophomonadaceae</taxon>
        <taxon>Syntrophomonas</taxon>
    </lineage>
</organism>
<dbReference type="eggNOG" id="COG2122">
    <property type="taxonomic scope" value="Bacteria"/>
</dbReference>
<protein>
    <submittedName>
        <fullName evidence="1">Conserved hypothetical cytosolic protein</fullName>
    </submittedName>
</protein>
<sequence length="255" mass="27322">MNNTVNGGYGERYYRVLHAASDLKYFSVKIKESDLAIAVDRKSYSDSLLSLCQRELLSLRRQLEDYIKRHPEFMTSFVPLPLMVGAPEIACRMAAAAEAAGVGPMAAVAGAIAQSLGQALENQVEEVMVENGGDIYLRSKSDRIIAIFAGNSPFTYKIGIRVEPEESPLGICTSSATVGPSISLGRADAAVIKAYPAELADAVATQAGNLVQSKDDLIKAIDYAKAIQGVSGVLLIQGDSMAAWGKIEIVPLKRR</sequence>
<evidence type="ECO:0000313" key="1">
    <source>
        <dbReference type="EMBL" id="ABI68746.1"/>
    </source>
</evidence>
<gene>
    <name evidence="1" type="ordered locus">Swol_1439</name>
</gene>
<dbReference type="InterPro" id="IPR003374">
    <property type="entry name" value="ApbE-like_sf"/>
</dbReference>
<dbReference type="NCBIfam" id="NF003323">
    <property type="entry name" value="PRK04334.1-3"/>
    <property type="match status" value="1"/>
</dbReference>
<dbReference type="AlphaFoldDB" id="Q0AX08"/>
<keyword evidence="2" id="KW-1185">Reference proteome</keyword>
<accession>Q0AX08</accession>